<dbReference type="EnsemblPlants" id="Zm00001eb238100_T001">
    <property type="protein sequence ID" value="Zm00001eb238100_P001"/>
    <property type="gene ID" value="Zm00001eb238100"/>
</dbReference>
<accession>A0A804PGU9</accession>
<proteinExistence type="predicted"/>
<evidence type="ECO:0000313" key="1">
    <source>
        <dbReference type="EnsemblPlants" id="Zm00001eb238100_P001"/>
    </source>
</evidence>
<name>A0A804PGU9_MAIZE</name>
<organism evidence="1 2">
    <name type="scientific">Zea mays</name>
    <name type="common">Maize</name>
    <dbReference type="NCBI Taxonomy" id="4577"/>
    <lineage>
        <taxon>Eukaryota</taxon>
        <taxon>Viridiplantae</taxon>
        <taxon>Streptophyta</taxon>
        <taxon>Embryophyta</taxon>
        <taxon>Tracheophyta</taxon>
        <taxon>Spermatophyta</taxon>
        <taxon>Magnoliopsida</taxon>
        <taxon>Liliopsida</taxon>
        <taxon>Poales</taxon>
        <taxon>Poaceae</taxon>
        <taxon>PACMAD clade</taxon>
        <taxon>Panicoideae</taxon>
        <taxon>Andropogonodae</taxon>
        <taxon>Andropogoneae</taxon>
        <taxon>Tripsacinae</taxon>
        <taxon>Zea</taxon>
    </lineage>
</organism>
<dbReference type="AlphaFoldDB" id="A0A804PGU9"/>
<dbReference type="InParanoid" id="A0A804PGU9"/>
<sequence length="111" mass="12861">MSRHYKRTIMTQASGKRKNKELLMPLNDQDEDHKELGLAGDAMEKEDLFWRQGLSIIQTIYDGVVEALPSSLTLQKKFLKILNSVDLAHSDELKLEVLDDLKRDFSHIEDY</sequence>
<dbReference type="Proteomes" id="UP000007305">
    <property type="component" value="Chromosome 5"/>
</dbReference>
<reference evidence="2" key="1">
    <citation type="journal article" date="2009" name="Science">
        <title>The B73 maize genome: complexity, diversity, and dynamics.</title>
        <authorList>
            <person name="Schnable P.S."/>
            <person name="Ware D."/>
            <person name="Fulton R.S."/>
            <person name="Stein J.C."/>
            <person name="Wei F."/>
            <person name="Pasternak S."/>
            <person name="Liang C."/>
            <person name="Zhang J."/>
            <person name="Fulton L."/>
            <person name="Graves T.A."/>
            <person name="Minx P."/>
            <person name="Reily A.D."/>
            <person name="Courtney L."/>
            <person name="Kruchowski S.S."/>
            <person name="Tomlinson C."/>
            <person name="Strong C."/>
            <person name="Delehaunty K."/>
            <person name="Fronick C."/>
            <person name="Courtney B."/>
            <person name="Rock S.M."/>
            <person name="Belter E."/>
            <person name="Du F."/>
            <person name="Kim K."/>
            <person name="Abbott R.M."/>
            <person name="Cotton M."/>
            <person name="Levy A."/>
            <person name="Marchetto P."/>
            <person name="Ochoa K."/>
            <person name="Jackson S.M."/>
            <person name="Gillam B."/>
            <person name="Chen W."/>
            <person name="Yan L."/>
            <person name="Higginbotham J."/>
            <person name="Cardenas M."/>
            <person name="Waligorski J."/>
            <person name="Applebaum E."/>
            <person name="Phelps L."/>
            <person name="Falcone J."/>
            <person name="Kanchi K."/>
            <person name="Thane T."/>
            <person name="Scimone A."/>
            <person name="Thane N."/>
            <person name="Henke J."/>
            <person name="Wang T."/>
            <person name="Ruppert J."/>
            <person name="Shah N."/>
            <person name="Rotter K."/>
            <person name="Hodges J."/>
            <person name="Ingenthron E."/>
            <person name="Cordes M."/>
            <person name="Kohlberg S."/>
            <person name="Sgro J."/>
            <person name="Delgado B."/>
            <person name="Mead K."/>
            <person name="Chinwalla A."/>
            <person name="Leonard S."/>
            <person name="Crouse K."/>
            <person name="Collura K."/>
            <person name="Kudrna D."/>
            <person name="Currie J."/>
            <person name="He R."/>
            <person name="Angelova A."/>
            <person name="Rajasekar S."/>
            <person name="Mueller T."/>
            <person name="Lomeli R."/>
            <person name="Scara G."/>
            <person name="Ko A."/>
            <person name="Delaney K."/>
            <person name="Wissotski M."/>
            <person name="Lopez G."/>
            <person name="Campos D."/>
            <person name="Braidotti M."/>
            <person name="Ashley E."/>
            <person name="Golser W."/>
            <person name="Kim H."/>
            <person name="Lee S."/>
            <person name="Lin J."/>
            <person name="Dujmic Z."/>
            <person name="Kim W."/>
            <person name="Talag J."/>
            <person name="Zuccolo A."/>
            <person name="Fan C."/>
            <person name="Sebastian A."/>
            <person name="Kramer M."/>
            <person name="Spiegel L."/>
            <person name="Nascimento L."/>
            <person name="Zutavern T."/>
            <person name="Miller B."/>
            <person name="Ambroise C."/>
            <person name="Muller S."/>
            <person name="Spooner W."/>
            <person name="Narechania A."/>
            <person name="Ren L."/>
            <person name="Wei S."/>
            <person name="Kumari S."/>
            <person name="Faga B."/>
            <person name="Levy M.J."/>
            <person name="McMahan L."/>
            <person name="Van Buren P."/>
            <person name="Vaughn M.W."/>
            <person name="Ying K."/>
            <person name="Yeh C.-T."/>
            <person name="Emrich S.J."/>
            <person name="Jia Y."/>
            <person name="Kalyanaraman A."/>
            <person name="Hsia A.-P."/>
            <person name="Barbazuk W.B."/>
            <person name="Baucom R.S."/>
            <person name="Brutnell T.P."/>
            <person name="Carpita N.C."/>
            <person name="Chaparro C."/>
            <person name="Chia J.-M."/>
            <person name="Deragon J.-M."/>
            <person name="Estill J.C."/>
            <person name="Fu Y."/>
            <person name="Jeddeloh J.A."/>
            <person name="Han Y."/>
            <person name="Lee H."/>
            <person name="Li P."/>
            <person name="Lisch D.R."/>
            <person name="Liu S."/>
            <person name="Liu Z."/>
            <person name="Nagel D.H."/>
            <person name="McCann M.C."/>
            <person name="SanMiguel P."/>
            <person name="Myers A.M."/>
            <person name="Nettleton D."/>
            <person name="Nguyen J."/>
            <person name="Penning B.W."/>
            <person name="Ponnala L."/>
            <person name="Schneider K.L."/>
            <person name="Schwartz D.C."/>
            <person name="Sharma A."/>
            <person name="Soderlund C."/>
            <person name="Springer N.M."/>
            <person name="Sun Q."/>
            <person name="Wang H."/>
            <person name="Waterman M."/>
            <person name="Westerman R."/>
            <person name="Wolfgruber T.K."/>
            <person name="Yang L."/>
            <person name="Yu Y."/>
            <person name="Zhang L."/>
            <person name="Zhou S."/>
            <person name="Zhu Q."/>
            <person name="Bennetzen J.L."/>
            <person name="Dawe R.K."/>
            <person name="Jiang J."/>
            <person name="Jiang N."/>
            <person name="Presting G.G."/>
            <person name="Wessler S.R."/>
            <person name="Aluru S."/>
            <person name="Martienssen R.A."/>
            <person name="Clifton S.W."/>
            <person name="McCombie W.R."/>
            <person name="Wing R.A."/>
            <person name="Wilson R.K."/>
        </authorList>
    </citation>
    <scope>NUCLEOTIDE SEQUENCE [LARGE SCALE GENOMIC DNA]</scope>
    <source>
        <strain evidence="2">cv. B73</strain>
    </source>
</reference>
<dbReference type="Gramene" id="Zm00001eb238100_T001">
    <property type="protein sequence ID" value="Zm00001eb238100_P001"/>
    <property type="gene ID" value="Zm00001eb238100"/>
</dbReference>
<protein>
    <submittedName>
        <fullName evidence="1">Uncharacterized protein</fullName>
    </submittedName>
</protein>
<reference evidence="1" key="2">
    <citation type="submission" date="2019-07" db="EMBL/GenBank/DDBJ databases">
        <authorList>
            <person name="Seetharam A."/>
            <person name="Woodhouse M."/>
            <person name="Cannon E."/>
        </authorList>
    </citation>
    <scope>NUCLEOTIDE SEQUENCE [LARGE SCALE GENOMIC DNA]</scope>
    <source>
        <strain evidence="1">cv. B73</strain>
    </source>
</reference>
<reference evidence="1" key="3">
    <citation type="submission" date="2021-05" db="UniProtKB">
        <authorList>
            <consortium name="EnsemblPlants"/>
        </authorList>
    </citation>
    <scope>IDENTIFICATION</scope>
    <source>
        <strain evidence="1">cv. B73</strain>
    </source>
</reference>
<evidence type="ECO:0000313" key="2">
    <source>
        <dbReference type="Proteomes" id="UP000007305"/>
    </source>
</evidence>
<keyword evidence="2" id="KW-1185">Reference proteome</keyword>